<evidence type="ECO:0000256" key="5">
    <source>
        <dbReference type="SAM" id="MobiDB-lite"/>
    </source>
</evidence>
<dbReference type="Pfam" id="PF00005">
    <property type="entry name" value="ABC_tran"/>
    <property type="match status" value="2"/>
</dbReference>
<evidence type="ECO:0000256" key="2">
    <source>
        <dbReference type="ARBA" id="ARBA00022448"/>
    </source>
</evidence>
<protein>
    <submittedName>
        <fullName evidence="7">ABC transporter ATP-binding protein</fullName>
    </submittedName>
</protein>
<dbReference type="NCBIfam" id="NF008453">
    <property type="entry name" value="PRK11308.1"/>
    <property type="match status" value="2"/>
</dbReference>
<feature type="domain" description="ABC transporter" evidence="6">
    <location>
        <begin position="8"/>
        <end position="256"/>
    </location>
</feature>
<comment type="similarity">
    <text evidence="1">Belongs to the ABC transporter superfamily.</text>
</comment>
<dbReference type="InterPro" id="IPR027417">
    <property type="entry name" value="P-loop_NTPase"/>
</dbReference>
<reference evidence="7 8" key="1">
    <citation type="submission" date="2020-03" db="EMBL/GenBank/DDBJ databases">
        <title>Whole genome shotgun sequence of Phytohabitans suffuscus NBRC 105367.</title>
        <authorList>
            <person name="Komaki H."/>
            <person name="Tamura T."/>
        </authorList>
    </citation>
    <scope>NUCLEOTIDE SEQUENCE [LARGE SCALE GENOMIC DNA]</scope>
    <source>
        <strain evidence="7 8">NBRC 105367</strain>
    </source>
</reference>
<dbReference type="Pfam" id="PF08352">
    <property type="entry name" value="oligo_HPY"/>
    <property type="match status" value="2"/>
</dbReference>
<keyword evidence="2" id="KW-0813">Transport</keyword>
<dbReference type="GO" id="GO:0005524">
    <property type="term" value="F:ATP binding"/>
    <property type="evidence" value="ECO:0007669"/>
    <property type="project" value="UniProtKB-KW"/>
</dbReference>
<accession>A0A6F8YFP9</accession>
<dbReference type="InterPro" id="IPR003593">
    <property type="entry name" value="AAA+_ATPase"/>
</dbReference>
<dbReference type="InterPro" id="IPR050319">
    <property type="entry name" value="ABC_transp_ATP-bind"/>
</dbReference>
<evidence type="ECO:0000313" key="8">
    <source>
        <dbReference type="Proteomes" id="UP000503011"/>
    </source>
</evidence>
<keyword evidence="3" id="KW-0547">Nucleotide-binding</keyword>
<dbReference type="SMART" id="SM00382">
    <property type="entry name" value="AAA"/>
    <property type="match status" value="2"/>
</dbReference>
<evidence type="ECO:0000259" key="6">
    <source>
        <dbReference type="PROSITE" id="PS50893"/>
    </source>
</evidence>
<evidence type="ECO:0000256" key="1">
    <source>
        <dbReference type="ARBA" id="ARBA00005417"/>
    </source>
</evidence>
<proteinExistence type="inferred from homology"/>
<gene>
    <name evidence="7" type="ORF">Psuf_020840</name>
</gene>
<dbReference type="GO" id="GO:0015833">
    <property type="term" value="P:peptide transport"/>
    <property type="evidence" value="ECO:0007669"/>
    <property type="project" value="InterPro"/>
</dbReference>
<dbReference type="GO" id="GO:0055085">
    <property type="term" value="P:transmembrane transport"/>
    <property type="evidence" value="ECO:0007669"/>
    <property type="project" value="UniProtKB-ARBA"/>
</dbReference>
<dbReference type="RefSeq" id="WP_173156110.1">
    <property type="nucleotide sequence ID" value="NZ_AP022871.1"/>
</dbReference>
<dbReference type="InterPro" id="IPR003439">
    <property type="entry name" value="ABC_transporter-like_ATP-bd"/>
</dbReference>
<sequence>MTEHKPLLEITGLSVGYPSAPRPAVEHLSLRVEPGQVAALVGQSGSGKSTTATAVLRQLPPEARITAGAIRLDGLDLTQLSETRMCGVRGKHVALVPQDPGSSLNPVKRVGEQVAEVLRRHCRADRRSAARQAVELLDRMGLDDPGRRARQYPHELSGGMRQRVLIAQAVATQPRLILADEPTSALDATAQKAILDLLDTIVRTSGAGLLLITHDLAVAAERSDTVYVLHAGRVVESGATDDVFAEPRHAHTRELLASVPDPQAPVRAPAPGSGAPLLTVTGLSKQYRTGWRTPGPPAVDAVDLVAGRGQTTAVVGESGSGKTTLARMVLRLTEATAGEIDFAGLDVRAVRGRELRAFRRRAQIVYQNPYSSLDPRFTVGQIVYEPFRALPARQRPDPTEVVPDLLTRVGLEHALVTRRPRQLSGGQRQRVAIARAIATQPDLLVLDEAVSALDVSVQAQVLRLLRQLQDELGLTYLFISHDIAVVRQMAHHVLVMRAGRVVEAGPAAQLLDTPRHPYTRALLDAVPRGRRRGTATTEDRRTPAR</sequence>
<keyword evidence="8" id="KW-1185">Reference proteome</keyword>
<organism evidence="7 8">
    <name type="scientific">Phytohabitans suffuscus</name>
    <dbReference type="NCBI Taxonomy" id="624315"/>
    <lineage>
        <taxon>Bacteria</taxon>
        <taxon>Bacillati</taxon>
        <taxon>Actinomycetota</taxon>
        <taxon>Actinomycetes</taxon>
        <taxon>Micromonosporales</taxon>
        <taxon>Micromonosporaceae</taxon>
    </lineage>
</organism>
<evidence type="ECO:0000256" key="4">
    <source>
        <dbReference type="ARBA" id="ARBA00022840"/>
    </source>
</evidence>
<dbReference type="AlphaFoldDB" id="A0A6F8YFP9"/>
<dbReference type="PANTHER" id="PTHR43776">
    <property type="entry name" value="TRANSPORT ATP-BINDING PROTEIN"/>
    <property type="match status" value="1"/>
</dbReference>
<evidence type="ECO:0000313" key="7">
    <source>
        <dbReference type="EMBL" id="BCB84771.1"/>
    </source>
</evidence>
<dbReference type="KEGG" id="psuu:Psuf_020840"/>
<dbReference type="CDD" id="cd03257">
    <property type="entry name" value="ABC_NikE_OppD_transporters"/>
    <property type="match status" value="2"/>
</dbReference>
<reference evidence="7 8" key="2">
    <citation type="submission" date="2020-03" db="EMBL/GenBank/DDBJ databases">
        <authorList>
            <person name="Ichikawa N."/>
            <person name="Kimura A."/>
            <person name="Kitahashi Y."/>
            <person name="Uohara A."/>
        </authorList>
    </citation>
    <scope>NUCLEOTIDE SEQUENCE [LARGE SCALE GENOMIC DNA]</scope>
    <source>
        <strain evidence="7 8">NBRC 105367</strain>
    </source>
</reference>
<dbReference type="GO" id="GO:0016887">
    <property type="term" value="F:ATP hydrolysis activity"/>
    <property type="evidence" value="ECO:0007669"/>
    <property type="project" value="InterPro"/>
</dbReference>
<keyword evidence="4 7" id="KW-0067">ATP-binding</keyword>
<dbReference type="Gene3D" id="3.40.50.300">
    <property type="entry name" value="P-loop containing nucleotide triphosphate hydrolases"/>
    <property type="match status" value="2"/>
</dbReference>
<feature type="domain" description="ABC transporter" evidence="6">
    <location>
        <begin position="278"/>
        <end position="523"/>
    </location>
</feature>
<feature type="region of interest" description="Disordered" evidence="5">
    <location>
        <begin position="526"/>
        <end position="545"/>
    </location>
</feature>
<dbReference type="SUPFAM" id="SSF52540">
    <property type="entry name" value="P-loop containing nucleoside triphosphate hydrolases"/>
    <property type="match status" value="2"/>
</dbReference>
<dbReference type="Proteomes" id="UP000503011">
    <property type="component" value="Chromosome"/>
</dbReference>
<dbReference type="PANTHER" id="PTHR43776:SF7">
    <property type="entry name" value="D,D-DIPEPTIDE TRANSPORT ATP-BINDING PROTEIN DDPF-RELATED"/>
    <property type="match status" value="1"/>
</dbReference>
<evidence type="ECO:0000256" key="3">
    <source>
        <dbReference type="ARBA" id="ARBA00022741"/>
    </source>
</evidence>
<dbReference type="PROSITE" id="PS00211">
    <property type="entry name" value="ABC_TRANSPORTER_1"/>
    <property type="match status" value="2"/>
</dbReference>
<dbReference type="InterPro" id="IPR017871">
    <property type="entry name" value="ABC_transporter-like_CS"/>
</dbReference>
<name>A0A6F8YFP9_9ACTN</name>
<dbReference type="NCBIfam" id="NF007739">
    <property type="entry name" value="PRK10419.1"/>
    <property type="match status" value="2"/>
</dbReference>
<dbReference type="InterPro" id="IPR013563">
    <property type="entry name" value="Oligopep_ABC_C"/>
</dbReference>
<dbReference type="PROSITE" id="PS50893">
    <property type="entry name" value="ABC_TRANSPORTER_2"/>
    <property type="match status" value="2"/>
</dbReference>
<dbReference type="EMBL" id="AP022871">
    <property type="protein sequence ID" value="BCB84771.1"/>
    <property type="molecule type" value="Genomic_DNA"/>
</dbReference>